<organism evidence="2 3">
    <name type="scientific">Pseudidiomarina halophila</name>
    <dbReference type="NCBI Taxonomy" id="1449799"/>
    <lineage>
        <taxon>Bacteria</taxon>
        <taxon>Pseudomonadati</taxon>
        <taxon>Pseudomonadota</taxon>
        <taxon>Gammaproteobacteria</taxon>
        <taxon>Alteromonadales</taxon>
        <taxon>Idiomarinaceae</taxon>
        <taxon>Pseudidiomarina</taxon>
    </lineage>
</organism>
<reference evidence="3" key="1">
    <citation type="journal article" date="2018" name="Front. Microbiol.">
        <title>Genome-Based Analysis Reveals the Taxonomy and Diversity of the Family Idiomarinaceae.</title>
        <authorList>
            <person name="Liu Y."/>
            <person name="Lai Q."/>
            <person name="Shao Z."/>
        </authorList>
    </citation>
    <scope>NUCLEOTIDE SEQUENCE [LARGE SCALE GENOMIC DNA]</scope>
    <source>
        <strain evidence="3">BH195</strain>
    </source>
</reference>
<dbReference type="AlphaFoldDB" id="A0A432Y0H0"/>
<name>A0A432Y0H0_9GAMM</name>
<feature type="signal peptide" evidence="1">
    <location>
        <begin position="1"/>
        <end position="24"/>
    </location>
</feature>
<proteinExistence type="predicted"/>
<keyword evidence="1" id="KW-0732">Signal</keyword>
<accession>A0A432Y0H0</accession>
<gene>
    <name evidence="2" type="ORF">CWI69_03280</name>
</gene>
<sequence>MIKSAGFKLIVALATVTFTVSAAAEVTDSRHDGFTLNFERRLPVNPVGAFAAMTSEIDNWWIAAHTWYGDSQNMYLDAKLGGCLCEVAKQGQTEHLRVIKVEPGKLIRFSGGLGPLQGEGLHGVMDWRLQATDDPNQSILKVYYRVGGYSPNDLSEWAPAVDGVLQQQMDSLKAYLEQ</sequence>
<evidence type="ECO:0000256" key="1">
    <source>
        <dbReference type="SAM" id="SignalP"/>
    </source>
</evidence>
<dbReference type="Proteomes" id="UP000287198">
    <property type="component" value="Unassembled WGS sequence"/>
</dbReference>
<dbReference type="SUPFAM" id="SSF55961">
    <property type="entry name" value="Bet v1-like"/>
    <property type="match status" value="1"/>
</dbReference>
<dbReference type="EMBL" id="PIPW01000001">
    <property type="protein sequence ID" value="RUO54450.1"/>
    <property type="molecule type" value="Genomic_DNA"/>
</dbReference>
<protein>
    <submittedName>
        <fullName evidence="2">Polyketide cyclase/dehydrase</fullName>
    </submittedName>
</protein>
<feature type="chain" id="PRO_5019109451" evidence="1">
    <location>
        <begin position="25"/>
        <end position="178"/>
    </location>
</feature>
<dbReference type="InterPro" id="IPR023393">
    <property type="entry name" value="START-like_dom_sf"/>
</dbReference>
<evidence type="ECO:0000313" key="2">
    <source>
        <dbReference type="EMBL" id="RUO54450.1"/>
    </source>
</evidence>
<dbReference type="RefSeq" id="WP_126761851.1">
    <property type="nucleotide sequence ID" value="NZ_JBHLTZ010000004.1"/>
</dbReference>
<dbReference type="OrthoDB" id="6329454at2"/>
<dbReference type="Gene3D" id="3.30.530.20">
    <property type="match status" value="1"/>
</dbReference>
<evidence type="ECO:0000313" key="3">
    <source>
        <dbReference type="Proteomes" id="UP000287198"/>
    </source>
</evidence>
<keyword evidence="3" id="KW-1185">Reference proteome</keyword>
<comment type="caution">
    <text evidence="2">The sequence shown here is derived from an EMBL/GenBank/DDBJ whole genome shotgun (WGS) entry which is preliminary data.</text>
</comment>